<organism evidence="3 4">
    <name type="scientific">Ceratopteris richardii</name>
    <name type="common">Triangle waterfern</name>
    <dbReference type="NCBI Taxonomy" id="49495"/>
    <lineage>
        <taxon>Eukaryota</taxon>
        <taxon>Viridiplantae</taxon>
        <taxon>Streptophyta</taxon>
        <taxon>Embryophyta</taxon>
        <taxon>Tracheophyta</taxon>
        <taxon>Polypodiopsida</taxon>
        <taxon>Polypodiidae</taxon>
        <taxon>Polypodiales</taxon>
        <taxon>Pteridineae</taxon>
        <taxon>Pteridaceae</taxon>
        <taxon>Parkerioideae</taxon>
        <taxon>Ceratopteris</taxon>
    </lineage>
</organism>
<gene>
    <name evidence="3" type="ORF">KP509_27G042600</name>
</gene>
<dbReference type="InterPro" id="IPR001375">
    <property type="entry name" value="Peptidase_S9_cat"/>
</dbReference>
<name>A0A8T2RFR0_CERRI</name>
<accession>A0A8T2RFR0</accession>
<dbReference type="Pfam" id="PF00930">
    <property type="entry name" value="DPPIV_N"/>
    <property type="match status" value="1"/>
</dbReference>
<evidence type="ECO:0000313" key="4">
    <source>
        <dbReference type="Proteomes" id="UP000825935"/>
    </source>
</evidence>
<dbReference type="Proteomes" id="UP000825935">
    <property type="component" value="Chromosome 27"/>
</dbReference>
<sequence length="815" mass="90956">MTHNSSESYPVFLAEQVSIGNICVCPFGMRSVDFGRSAAIRKKLKQTDFSDSPLSQNLNLSSSMPRTAESHMQDSCAPFPVEEIVQYPPPGYVAPSFVAFSRDDKLISYLFSPDSTLSRKIFLLDPTTQCQQMVVSPPGSGVDECNLSVAEKLRRERLRERGLGITRYDWAGGADESPFLVVPLPGGIYIQNALGPQLTLKACSSPSCPILDPVVSPDGFSIAYVQEDELYVTPLRTGEPKQITYGARGTGKTHGLAEYIAQEEMERRHGFWWSPDSKFIAFAEVDASVVPPYRIMHPGKASLGGDAQEDHAYPFAGNANVKVRLGVVPSGGGDVVWTDLHCGNGNEGDNEEEYLARVSWMPDNSLVAQVLNRSHSQLKLLKFDIKTGKRDVIFVEENATWINLHDCFTPIQKVHEKFAGAFIWASEKSGFRHLYLYDRNGVCLTPLTQGEWMVEEVAGVDESSNLVYFTGTLDSPLEIHLYCTKLVPDPGKILAKPRRLTNGEGRHVVVLDHKMKRFVDMHDSLNLPPRVLLCSLEDGKVLLSIYEQPAPTSRTRKLQLSAPETVQLTASDGLILYGSIYKPDAKHFGPPPYRTLVSVYGGPNVQTVCNTWMNTVDMRAQYLRSKGILVWRLDNRGTARRGLKFEGSLKQKVGSVDVEDQETGVRWLIQQGLAMPGHIGIYGWSYGGYCAAMCLARCPDLFKCAVAGAPVTAWDGYDTFYTEKYMGMPESNPKVYENSSLISHVAKIKGKLLLVHGMIDENVHFRHTARLINGFIAAGKEYELLVFPDERHMPRRLKDRMYMEERICEFLDRNL</sequence>
<keyword evidence="4" id="KW-1185">Reference proteome</keyword>
<dbReference type="GO" id="GO:0008239">
    <property type="term" value="F:dipeptidyl-peptidase activity"/>
    <property type="evidence" value="ECO:0007669"/>
    <property type="project" value="TreeGrafter"/>
</dbReference>
<dbReference type="AlphaFoldDB" id="A0A8T2RFR0"/>
<dbReference type="InterPro" id="IPR029058">
    <property type="entry name" value="AB_hydrolase_fold"/>
</dbReference>
<dbReference type="PANTHER" id="PTHR11731:SF193">
    <property type="entry name" value="DIPEPTIDYL PEPTIDASE 9"/>
    <property type="match status" value="1"/>
</dbReference>
<evidence type="ECO:0000259" key="2">
    <source>
        <dbReference type="Pfam" id="PF00930"/>
    </source>
</evidence>
<dbReference type="GO" id="GO:0006508">
    <property type="term" value="P:proteolysis"/>
    <property type="evidence" value="ECO:0007669"/>
    <property type="project" value="InterPro"/>
</dbReference>
<reference evidence="3 4" key="1">
    <citation type="submission" date="2021-08" db="EMBL/GenBank/DDBJ databases">
        <title>WGS assembly of Ceratopteris richardii.</title>
        <authorList>
            <person name="Marchant D.B."/>
            <person name="Chen G."/>
            <person name="Jenkins J."/>
            <person name="Shu S."/>
            <person name="Leebens-Mack J."/>
            <person name="Grimwood J."/>
            <person name="Schmutz J."/>
            <person name="Soltis P."/>
            <person name="Soltis D."/>
            <person name="Chen Z.-H."/>
        </authorList>
    </citation>
    <scope>NUCLEOTIDE SEQUENCE [LARGE SCALE GENOMIC DNA]</scope>
    <source>
        <strain evidence="3">Whitten #5841</strain>
        <tissue evidence="3">Leaf</tissue>
    </source>
</reference>
<dbReference type="SUPFAM" id="SSF82171">
    <property type="entry name" value="DPP6 N-terminal domain-like"/>
    <property type="match status" value="1"/>
</dbReference>
<feature type="domain" description="Peptidase S9 prolyl oligopeptidase catalytic" evidence="1">
    <location>
        <begin position="616"/>
        <end position="815"/>
    </location>
</feature>
<dbReference type="PANTHER" id="PTHR11731">
    <property type="entry name" value="PROTEASE FAMILY S9B,C DIPEPTIDYL-PEPTIDASE IV-RELATED"/>
    <property type="match status" value="1"/>
</dbReference>
<dbReference type="OMA" id="VTHMTPQ"/>
<protein>
    <submittedName>
        <fullName evidence="3">Uncharacterized protein</fullName>
    </submittedName>
</protein>
<evidence type="ECO:0000313" key="3">
    <source>
        <dbReference type="EMBL" id="KAH7295322.1"/>
    </source>
</evidence>
<dbReference type="EMBL" id="CM035432">
    <property type="protein sequence ID" value="KAH7295322.1"/>
    <property type="molecule type" value="Genomic_DNA"/>
</dbReference>
<evidence type="ECO:0000259" key="1">
    <source>
        <dbReference type="Pfam" id="PF00326"/>
    </source>
</evidence>
<dbReference type="SUPFAM" id="SSF53474">
    <property type="entry name" value="alpha/beta-Hydrolases"/>
    <property type="match status" value="1"/>
</dbReference>
<dbReference type="OrthoDB" id="16520at2759"/>
<dbReference type="Pfam" id="PF00326">
    <property type="entry name" value="Peptidase_S9"/>
    <property type="match status" value="1"/>
</dbReference>
<dbReference type="InterPro" id="IPR050278">
    <property type="entry name" value="Serine_Prot_S9B/DPPIV"/>
</dbReference>
<dbReference type="GO" id="GO:0008236">
    <property type="term" value="F:serine-type peptidase activity"/>
    <property type="evidence" value="ECO:0007669"/>
    <property type="project" value="InterPro"/>
</dbReference>
<dbReference type="InterPro" id="IPR002469">
    <property type="entry name" value="Peptidase_S9B_N"/>
</dbReference>
<dbReference type="Gene3D" id="2.140.10.30">
    <property type="entry name" value="Dipeptidylpeptidase IV, N-terminal domain"/>
    <property type="match status" value="1"/>
</dbReference>
<feature type="domain" description="Dipeptidylpeptidase IV N-terminal" evidence="2">
    <location>
        <begin position="203"/>
        <end position="529"/>
    </location>
</feature>
<proteinExistence type="predicted"/>
<dbReference type="Gene3D" id="3.40.50.1820">
    <property type="entry name" value="alpha/beta hydrolase"/>
    <property type="match status" value="1"/>
</dbReference>
<comment type="caution">
    <text evidence="3">The sequence shown here is derived from an EMBL/GenBank/DDBJ whole genome shotgun (WGS) entry which is preliminary data.</text>
</comment>